<dbReference type="RefSeq" id="WP_111198249.1">
    <property type="nucleotide sequence ID" value="NZ_QKVK01000004.1"/>
</dbReference>
<protein>
    <recommendedName>
        <fullName evidence="4">phosphoglycolate phosphatase</fullName>
        <ecNumber evidence="4">3.1.3.18</ecNumber>
    </recommendedName>
</protein>
<proteinExistence type="inferred from homology"/>
<comment type="caution">
    <text evidence="5">The sequence shown here is derived from an EMBL/GenBank/DDBJ whole genome shotgun (WGS) entry which is preliminary data.</text>
</comment>
<accession>A0A2W2C9D9</accession>
<dbReference type="PRINTS" id="PR00413">
    <property type="entry name" value="HADHALOGNASE"/>
</dbReference>
<dbReference type="AlphaFoldDB" id="A0A2W2C9D9"/>
<reference evidence="6" key="1">
    <citation type="submission" date="2018-06" db="EMBL/GenBank/DDBJ databases">
        <title>Aestuariibacter litoralis strain KCTC 52945T.</title>
        <authorList>
            <person name="Li X."/>
            <person name="Salam N."/>
            <person name="Li J.-L."/>
            <person name="Chen Y.-M."/>
            <person name="Yang Z.-W."/>
            <person name="Zhang L.-Y."/>
            <person name="Han M.-X."/>
            <person name="Xiao M."/>
            <person name="Li W.-J."/>
        </authorList>
    </citation>
    <scope>NUCLEOTIDE SEQUENCE [LARGE SCALE GENOMIC DNA]</scope>
    <source>
        <strain evidence="6">KCTC 52945</strain>
    </source>
</reference>
<dbReference type="EMBL" id="QKVK01000004">
    <property type="protein sequence ID" value="PZF76783.1"/>
    <property type="molecule type" value="Genomic_DNA"/>
</dbReference>
<dbReference type="Gene3D" id="3.40.50.1000">
    <property type="entry name" value="HAD superfamily/HAD-like"/>
    <property type="match status" value="1"/>
</dbReference>
<dbReference type="SFLD" id="SFLDS00003">
    <property type="entry name" value="Haloacid_Dehalogenase"/>
    <property type="match status" value="1"/>
</dbReference>
<organism evidence="5 6">
    <name type="scientific">Aestuariivirga litoralis</name>
    <dbReference type="NCBI Taxonomy" id="2650924"/>
    <lineage>
        <taxon>Bacteria</taxon>
        <taxon>Pseudomonadati</taxon>
        <taxon>Pseudomonadota</taxon>
        <taxon>Alphaproteobacteria</taxon>
        <taxon>Hyphomicrobiales</taxon>
        <taxon>Aestuariivirgaceae</taxon>
        <taxon>Aestuariivirga</taxon>
    </lineage>
</organism>
<dbReference type="InterPro" id="IPR036412">
    <property type="entry name" value="HAD-like_sf"/>
</dbReference>
<evidence type="ECO:0000256" key="3">
    <source>
        <dbReference type="ARBA" id="ARBA00006171"/>
    </source>
</evidence>
<dbReference type="GO" id="GO:0005829">
    <property type="term" value="C:cytosol"/>
    <property type="evidence" value="ECO:0007669"/>
    <property type="project" value="TreeGrafter"/>
</dbReference>
<gene>
    <name evidence="5" type="ORF">DK847_09935</name>
</gene>
<evidence type="ECO:0000313" key="6">
    <source>
        <dbReference type="Proteomes" id="UP000248795"/>
    </source>
</evidence>
<sequence length="234" mass="25017">MKIQGVLFDKDGTLIEVNATWVPIYRQILQELFSTDLAGAEALMQKAGYDPASGKFKAGSLLAGGTTRQIAATWWPELSGDALAEKIHLLDHGYTHLVRDKLTPLMPLEPLLTELRNMGLKLGVATNDSHVSARAHMAHVGVIEHFDDIIAADTVPVAKPSGNMIRRFAEITGLPAASIAMVGDNHHDMEEARNGGAGLAIAVLSGNAGRDDIAHLADYTIDSVADLPALLRSL</sequence>
<evidence type="ECO:0000256" key="1">
    <source>
        <dbReference type="ARBA" id="ARBA00000830"/>
    </source>
</evidence>
<keyword evidence="6" id="KW-1185">Reference proteome</keyword>
<evidence type="ECO:0000313" key="5">
    <source>
        <dbReference type="EMBL" id="PZF76783.1"/>
    </source>
</evidence>
<dbReference type="NCBIfam" id="TIGR01549">
    <property type="entry name" value="HAD-SF-IA-v1"/>
    <property type="match status" value="1"/>
</dbReference>
<dbReference type="PANTHER" id="PTHR43434">
    <property type="entry name" value="PHOSPHOGLYCOLATE PHOSPHATASE"/>
    <property type="match status" value="1"/>
</dbReference>
<dbReference type="InterPro" id="IPR023214">
    <property type="entry name" value="HAD_sf"/>
</dbReference>
<comment type="pathway">
    <text evidence="2">Organic acid metabolism; glycolate biosynthesis; glycolate from 2-phosphoglycolate: step 1/1.</text>
</comment>
<dbReference type="GO" id="GO:0006281">
    <property type="term" value="P:DNA repair"/>
    <property type="evidence" value="ECO:0007669"/>
    <property type="project" value="TreeGrafter"/>
</dbReference>
<comment type="similarity">
    <text evidence="3">Belongs to the HAD-like hydrolase superfamily. CbbY/CbbZ/Gph/YieH family.</text>
</comment>
<comment type="catalytic activity">
    <reaction evidence="1">
        <text>2-phosphoglycolate + H2O = glycolate + phosphate</text>
        <dbReference type="Rhea" id="RHEA:14369"/>
        <dbReference type="ChEBI" id="CHEBI:15377"/>
        <dbReference type="ChEBI" id="CHEBI:29805"/>
        <dbReference type="ChEBI" id="CHEBI:43474"/>
        <dbReference type="ChEBI" id="CHEBI:58033"/>
        <dbReference type="EC" id="3.1.3.18"/>
    </reaction>
</comment>
<dbReference type="SFLD" id="SFLDG01129">
    <property type="entry name" value="C1.5:_HAD__Beta-PGM__Phosphata"/>
    <property type="match status" value="1"/>
</dbReference>
<dbReference type="PANTHER" id="PTHR43434:SF1">
    <property type="entry name" value="PHOSPHOGLYCOLATE PHOSPHATASE"/>
    <property type="match status" value="1"/>
</dbReference>
<evidence type="ECO:0000256" key="2">
    <source>
        <dbReference type="ARBA" id="ARBA00004818"/>
    </source>
</evidence>
<dbReference type="GO" id="GO:0008967">
    <property type="term" value="F:phosphoglycolate phosphatase activity"/>
    <property type="evidence" value="ECO:0007669"/>
    <property type="project" value="UniProtKB-EC"/>
</dbReference>
<dbReference type="Gene3D" id="1.10.150.240">
    <property type="entry name" value="Putative phosphatase, domain 2"/>
    <property type="match status" value="1"/>
</dbReference>
<dbReference type="Proteomes" id="UP000248795">
    <property type="component" value="Unassembled WGS sequence"/>
</dbReference>
<evidence type="ECO:0000256" key="4">
    <source>
        <dbReference type="ARBA" id="ARBA00013078"/>
    </source>
</evidence>
<dbReference type="Pfam" id="PF00702">
    <property type="entry name" value="Hydrolase"/>
    <property type="match status" value="1"/>
</dbReference>
<dbReference type="EC" id="3.1.3.18" evidence="4"/>
<dbReference type="InterPro" id="IPR023198">
    <property type="entry name" value="PGP-like_dom2"/>
</dbReference>
<dbReference type="SUPFAM" id="SSF56784">
    <property type="entry name" value="HAD-like"/>
    <property type="match status" value="1"/>
</dbReference>
<dbReference type="InterPro" id="IPR050155">
    <property type="entry name" value="HAD-like_hydrolase_sf"/>
</dbReference>
<name>A0A2W2C9D9_9HYPH</name>
<dbReference type="InterPro" id="IPR006439">
    <property type="entry name" value="HAD-SF_hydro_IA"/>
</dbReference>
<keyword evidence="5" id="KW-0378">Hydrolase</keyword>